<organism evidence="1">
    <name type="scientific">Escherichia coli</name>
    <dbReference type="NCBI Taxonomy" id="562"/>
    <lineage>
        <taxon>Bacteria</taxon>
        <taxon>Pseudomonadati</taxon>
        <taxon>Pseudomonadota</taxon>
        <taxon>Gammaproteobacteria</taxon>
        <taxon>Enterobacterales</taxon>
        <taxon>Enterobacteriaceae</taxon>
        <taxon>Escherichia</taxon>
    </lineage>
</organism>
<keyword evidence="1" id="KW-0614">Plasmid</keyword>
<dbReference type="EMBL" id="MN086777">
    <property type="protein sequence ID" value="QGM49851.1"/>
    <property type="molecule type" value="Genomic_DNA"/>
</dbReference>
<protein>
    <submittedName>
        <fullName evidence="1">Uncharacterized protein</fullName>
    </submittedName>
</protein>
<accession>A0A649Z492</accession>
<geneLocation type="plasmid" evidence="1">
    <name>p16EC-p0111</name>
</geneLocation>
<sequence length="40" mass="4803">MNKNRDTAALKSRSCAKNKNIDLCHSCCFLLFNFYQFHYR</sequence>
<name>A0A649Z492_ECOLX</name>
<reference evidence="1" key="1">
    <citation type="submission" date="2019-06" db="EMBL/GenBank/DDBJ databases">
        <authorList>
            <person name="Song H."/>
            <person name="Liu D."/>
            <person name="Wang Y."/>
            <person name="Wu C."/>
        </authorList>
    </citation>
    <scope>NUCLEOTIDE SEQUENCE</scope>
    <source>
        <plasmid evidence="1">p16EC-p0111</plasmid>
    </source>
</reference>
<evidence type="ECO:0000313" key="1">
    <source>
        <dbReference type="EMBL" id="QGM49851.1"/>
    </source>
</evidence>
<dbReference type="AlphaFoldDB" id="A0A649Z492"/>
<proteinExistence type="predicted"/>